<dbReference type="GO" id="GO:0008720">
    <property type="term" value="F:D-lactate dehydrogenase (NAD+) activity"/>
    <property type="evidence" value="ECO:0007669"/>
    <property type="project" value="TreeGrafter"/>
</dbReference>
<dbReference type="InterPro" id="IPR036318">
    <property type="entry name" value="FAD-bd_PCMH-like_sf"/>
</dbReference>
<proteinExistence type="inferred from homology"/>
<dbReference type="PANTHER" id="PTHR11748:SF111">
    <property type="entry name" value="D-LACTATE DEHYDROGENASE, MITOCHONDRIAL-RELATED"/>
    <property type="match status" value="1"/>
</dbReference>
<dbReference type="EMBL" id="UINC01171518">
    <property type="protein sequence ID" value="SVD76122.1"/>
    <property type="molecule type" value="Genomic_DNA"/>
</dbReference>
<sequence length="157" mass="17070">MSVETFNNELTSFLEDRYSISESARNNHARGEDIFDPILPLGVAFPNTTEEVSQIVKICNNHSIPIVPFGMGTSLEGHVLGNEKGITVSLEKMNNIIEVNAEDFDCRVEAYVTRGQLDEHLRDQGVFFPIDPGAEATLAGMAATSASGTMGVKYGTM</sequence>
<dbReference type="Gene3D" id="3.30.465.10">
    <property type="match status" value="1"/>
</dbReference>
<protein>
    <recommendedName>
        <fullName evidence="2">FAD-binding PCMH-type domain-containing protein</fullName>
    </recommendedName>
</protein>
<dbReference type="GO" id="GO:0004458">
    <property type="term" value="F:D-lactate dehydrogenase (cytochrome) activity"/>
    <property type="evidence" value="ECO:0007669"/>
    <property type="project" value="TreeGrafter"/>
</dbReference>
<dbReference type="SUPFAM" id="SSF56176">
    <property type="entry name" value="FAD-binding/transporter-associated domain-like"/>
    <property type="match status" value="1"/>
</dbReference>
<feature type="non-terminal residue" evidence="3">
    <location>
        <position position="157"/>
    </location>
</feature>
<accession>A0A382XYC5</accession>
<dbReference type="PANTHER" id="PTHR11748">
    <property type="entry name" value="D-LACTATE DEHYDROGENASE"/>
    <property type="match status" value="1"/>
</dbReference>
<evidence type="ECO:0000256" key="1">
    <source>
        <dbReference type="ARBA" id="ARBA00008000"/>
    </source>
</evidence>
<dbReference type="InterPro" id="IPR016166">
    <property type="entry name" value="FAD-bd_PCMH"/>
</dbReference>
<feature type="non-terminal residue" evidence="3">
    <location>
        <position position="1"/>
    </location>
</feature>
<dbReference type="Pfam" id="PF01565">
    <property type="entry name" value="FAD_binding_4"/>
    <property type="match status" value="1"/>
</dbReference>
<dbReference type="GO" id="GO:1903457">
    <property type="term" value="P:lactate catabolic process"/>
    <property type="evidence" value="ECO:0007669"/>
    <property type="project" value="TreeGrafter"/>
</dbReference>
<dbReference type="GO" id="GO:0071949">
    <property type="term" value="F:FAD binding"/>
    <property type="evidence" value="ECO:0007669"/>
    <property type="project" value="InterPro"/>
</dbReference>
<dbReference type="AlphaFoldDB" id="A0A382XYC5"/>
<organism evidence="3">
    <name type="scientific">marine metagenome</name>
    <dbReference type="NCBI Taxonomy" id="408172"/>
    <lineage>
        <taxon>unclassified sequences</taxon>
        <taxon>metagenomes</taxon>
        <taxon>ecological metagenomes</taxon>
    </lineage>
</organism>
<comment type="similarity">
    <text evidence="1">Belongs to the FAD-binding oxidoreductase/transferase type 4 family.</text>
</comment>
<gene>
    <name evidence="3" type="ORF">METZ01_LOCUS428976</name>
</gene>
<evidence type="ECO:0000313" key="3">
    <source>
        <dbReference type="EMBL" id="SVD76122.1"/>
    </source>
</evidence>
<name>A0A382XYC5_9ZZZZ</name>
<dbReference type="InterPro" id="IPR016169">
    <property type="entry name" value="FAD-bd_PCMH_sub2"/>
</dbReference>
<feature type="domain" description="FAD-binding PCMH-type" evidence="2">
    <location>
        <begin position="35"/>
        <end position="157"/>
    </location>
</feature>
<dbReference type="PROSITE" id="PS51387">
    <property type="entry name" value="FAD_PCMH"/>
    <property type="match status" value="1"/>
</dbReference>
<evidence type="ECO:0000259" key="2">
    <source>
        <dbReference type="PROSITE" id="PS51387"/>
    </source>
</evidence>
<reference evidence="3" key="1">
    <citation type="submission" date="2018-05" db="EMBL/GenBank/DDBJ databases">
        <authorList>
            <person name="Lanie J.A."/>
            <person name="Ng W.-L."/>
            <person name="Kazmierczak K.M."/>
            <person name="Andrzejewski T.M."/>
            <person name="Davidsen T.M."/>
            <person name="Wayne K.J."/>
            <person name="Tettelin H."/>
            <person name="Glass J.I."/>
            <person name="Rusch D."/>
            <person name="Podicherti R."/>
            <person name="Tsui H.-C.T."/>
            <person name="Winkler M.E."/>
        </authorList>
    </citation>
    <scope>NUCLEOTIDE SEQUENCE</scope>
</reference>
<dbReference type="InterPro" id="IPR006094">
    <property type="entry name" value="Oxid_FAD_bind_N"/>
</dbReference>